<comment type="caution">
    <text evidence="1">The sequence shown here is derived from an EMBL/GenBank/DDBJ whole genome shotgun (WGS) entry which is preliminary data.</text>
</comment>
<organism evidence="1 2">
    <name type="scientific">Chaetomium tenue</name>
    <dbReference type="NCBI Taxonomy" id="1854479"/>
    <lineage>
        <taxon>Eukaryota</taxon>
        <taxon>Fungi</taxon>
        <taxon>Dikarya</taxon>
        <taxon>Ascomycota</taxon>
        <taxon>Pezizomycotina</taxon>
        <taxon>Sordariomycetes</taxon>
        <taxon>Sordariomycetidae</taxon>
        <taxon>Sordariales</taxon>
        <taxon>Chaetomiaceae</taxon>
        <taxon>Chaetomium</taxon>
    </lineage>
</organism>
<gene>
    <name evidence="1" type="ORF">F5144DRAFT_652091</name>
</gene>
<evidence type="ECO:0000313" key="2">
    <source>
        <dbReference type="Proteomes" id="UP000724584"/>
    </source>
</evidence>
<accession>A0ACB7P5A7</accession>
<protein>
    <submittedName>
        <fullName evidence="1">Uncharacterized protein</fullName>
    </submittedName>
</protein>
<keyword evidence="2" id="KW-1185">Reference proteome</keyword>
<dbReference type="EMBL" id="JAGIZQ010000005">
    <property type="protein sequence ID" value="KAH6627500.1"/>
    <property type="molecule type" value="Genomic_DNA"/>
</dbReference>
<evidence type="ECO:0000313" key="1">
    <source>
        <dbReference type="EMBL" id="KAH6627500.1"/>
    </source>
</evidence>
<sequence length="441" mass="48982">MAPTLLPLLLAALTATTCGLTTSLPRIKVTLTPQFSAPNTTTTTTTITTITALDITLHLSHLPQPNTTTSPAPPSHYPLLQLDLNHGLTPTQQYNDTSLIATDALGPLPLTHTDTNATDAQRTWFTSRHPHGPVVMQFRAVPRVWMVPEGVRVASSLGDRVRETAVGLPGRVLAKAYFAVGALRRWPGWEVEVVEGERPFYVERMAGIAKDMHGAIASFFGDVDTPFRGIHEYALMSPSRQYDMWYREGVAQFYAVVAPFAAGAVDKSYLIRWLNNNAQSYYTSGMAGKTWQSIIENYWTSTQNVKAPYGTGFVYLAQVQGLIAKATNGTKDLDDLTLELYRRFVAHEKVQTGEFLEVLSGLGKVASFTSNRTRAEEAGLRVGDEVVRMWGEWGASDSLDNMMRVVVRRDGSEVNVDYWPRSYETVENWVWEEDDTVVNQS</sequence>
<proteinExistence type="predicted"/>
<name>A0ACB7P5A7_9PEZI</name>
<reference evidence="1 2" key="1">
    <citation type="journal article" date="2021" name="Nat. Commun.">
        <title>Genetic determinants of endophytism in the Arabidopsis root mycobiome.</title>
        <authorList>
            <person name="Mesny F."/>
            <person name="Miyauchi S."/>
            <person name="Thiergart T."/>
            <person name="Pickel B."/>
            <person name="Atanasova L."/>
            <person name="Karlsson M."/>
            <person name="Huettel B."/>
            <person name="Barry K.W."/>
            <person name="Haridas S."/>
            <person name="Chen C."/>
            <person name="Bauer D."/>
            <person name="Andreopoulos W."/>
            <person name="Pangilinan J."/>
            <person name="LaButti K."/>
            <person name="Riley R."/>
            <person name="Lipzen A."/>
            <person name="Clum A."/>
            <person name="Drula E."/>
            <person name="Henrissat B."/>
            <person name="Kohler A."/>
            <person name="Grigoriev I.V."/>
            <person name="Martin F.M."/>
            <person name="Hacquard S."/>
        </authorList>
    </citation>
    <scope>NUCLEOTIDE SEQUENCE [LARGE SCALE GENOMIC DNA]</scope>
    <source>
        <strain evidence="1 2">MPI-SDFR-AT-0079</strain>
    </source>
</reference>
<dbReference type="Proteomes" id="UP000724584">
    <property type="component" value="Unassembled WGS sequence"/>
</dbReference>